<comment type="similarity">
    <text evidence="8">Belongs to the acetyltransferase family. GNA1 subfamily.</text>
</comment>
<dbReference type="UniPathway" id="UPA00113">
    <property type="reaction ID" value="UER00529"/>
</dbReference>
<evidence type="ECO:0000256" key="8">
    <source>
        <dbReference type="RuleBase" id="RU365086"/>
    </source>
</evidence>
<gene>
    <name evidence="10" type="ORF">DM01DRAFT_1303153</name>
</gene>
<dbReference type="Pfam" id="PF00583">
    <property type="entry name" value="Acetyltransf_1"/>
    <property type="match status" value="1"/>
</dbReference>
<comment type="pathway">
    <text evidence="8">Nucleotide-sugar biosynthesis; UDP-N-acetyl-alpha-D-glucosamine biosynthesis; N-acetyl-alpha-D-glucosamine 1-phosphate from alpha-D-glucosamine 6-phosphate (route I): step 1/2.</text>
</comment>
<dbReference type="InterPro" id="IPR016181">
    <property type="entry name" value="Acyl_CoA_acyltransferase"/>
</dbReference>
<accession>A0A1X2GN39</accession>
<evidence type="ECO:0000259" key="9">
    <source>
        <dbReference type="PROSITE" id="PS51186"/>
    </source>
</evidence>
<dbReference type="STRING" id="101127.A0A1X2GN39"/>
<dbReference type="EC" id="2.3.1.4" evidence="8"/>
<keyword evidence="5" id="KW-0256">Endoplasmic reticulum</keyword>
<evidence type="ECO:0000256" key="2">
    <source>
        <dbReference type="ARBA" id="ARBA00004586"/>
    </source>
</evidence>
<dbReference type="PANTHER" id="PTHR13355">
    <property type="entry name" value="GLUCOSAMINE 6-PHOSPHATE N-ACETYLTRANSFERASE"/>
    <property type="match status" value="1"/>
</dbReference>
<dbReference type="FunFam" id="3.40.630.30:FF:000048">
    <property type="entry name" value="Glucosamine 6-phosphate N-acetyltransferase"/>
    <property type="match status" value="1"/>
</dbReference>
<dbReference type="InterPro" id="IPR039143">
    <property type="entry name" value="GNPNAT1-like"/>
</dbReference>
<dbReference type="PROSITE" id="PS51186">
    <property type="entry name" value="GNAT"/>
    <property type="match status" value="1"/>
</dbReference>
<evidence type="ECO:0000313" key="11">
    <source>
        <dbReference type="Proteomes" id="UP000242146"/>
    </source>
</evidence>
<evidence type="ECO:0000256" key="6">
    <source>
        <dbReference type="ARBA" id="ARBA00023136"/>
    </source>
</evidence>
<dbReference type="InterPro" id="IPR000182">
    <property type="entry name" value="GNAT_dom"/>
</dbReference>
<evidence type="ECO:0000256" key="7">
    <source>
        <dbReference type="ARBA" id="ARBA00023315"/>
    </source>
</evidence>
<dbReference type="GO" id="GO:0004343">
    <property type="term" value="F:glucosamine 6-phosphate N-acetyltransferase activity"/>
    <property type="evidence" value="ECO:0007669"/>
    <property type="project" value="UniProtKB-UniRule"/>
</dbReference>
<dbReference type="Proteomes" id="UP000242146">
    <property type="component" value="Unassembled WGS sequence"/>
</dbReference>
<proteinExistence type="inferred from homology"/>
<comment type="subcellular location">
    <subcellularLocation>
        <location evidence="1">Endomembrane system</location>
        <topology evidence="1">Peripheral membrane protein</topology>
    </subcellularLocation>
    <subcellularLocation>
        <location evidence="2">Endoplasmic reticulum membrane</location>
    </subcellularLocation>
</comment>
<organism evidence="10 11">
    <name type="scientific">Hesseltinella vesiculosa</name>
    <dbReference type="NCBI Taxonomy" id="101127"/>
    <lineage>
        <taxon>Eukaryota</taxon>
        <taxon>Fungi</taxon>
        <taxon>Fungi incertae sedis</taxon>
        <taxon>Mucoromycota</taxon>
        <taxon>Mucoromycotina</taxon>
        <taxon>Mucoromycetes</taxon>
        <taxon>Mucorales</taxon>
        <taxon>Cunninghamellaceae</taxon>
        <taxon>Hesseltinella</taxon>
    </lineage>
</organism>
<protein>
    <recommendedName>
        <fullName evidence="8">Glucosamine 6-phosphate N-acetyltransferase</fullName>
        <ecNumber evidence="8">2.3.1.4</ecNumber>
    </recommendedName>
</protein>
<evidence type="ECO:0000256" key="5">
    <source>
        <dbReference type="ARBA" id="ARBA00022824"/>
    </source>
</evidence>
<evidence type="ECO:0000256" key="4">
    <source>
        <dbReference type="ARBA" id="ARBA00022679"/>
    </source>
</evidence>
<dbReference type="SUPFAM" id="SSF55729">
    <property type="entry name" value="Acyl-CoA N-acyltransferases (Nat)"/>
    <property type="match status" value="1"/>
</dbReference>
<keyword evidence="4 8" id="KW-0808">Transferase</keyword>
<comment type="catalytic activity">
    <reaction evidence="8">
        <text>D-glucosamine 6-phosphate + acetyl-CoA = N-acetyl-D-glucosamine 6-phosphate + CoA + H(+)</text>
        <dbReference type="Rhea" id="RHEA:10292"/>
        <dbReference type="ChEBI" id="CHEBI:15378"/>
        <dbReference type="ChEBI" id="CHEBI:57287"/>
        <dbReference type="ChEBI" id="CHEBI:57288"/>
        <dbReference type="ChEBI" id="CHEBI:57513"/>
        <dbReference type="ChEBI" id="CHEBI:58725"/>
        <dbReference type="EC" id="2.3.1.4"/>
    </reaction>
</comment>
<comment type="caution">
    <text evidence="10">The sequence shown here is derived from an EMBL/GenBank/DDBJ whole genome shotgun (WGS) entry which is preliminary data.</text>
</comment>
<evidence type="ECO:0000313" key="10">
    <source>
        <dbReference type="EMBL" id="ORX56823.1"/>
    </source>
</evidence>
<keyword evidence="11" id="KW-1185">Reference proteome</keyword>
<dbReference type="Gene3D" id="3.40.630.30">
    <property type="match status" value="1"/>
</dbReference>
<feature type="domain" description="N-acetyltransferase" evidence="9">
    <location>
        <begin position="26"/>
        <end position="172"/>
    </location>
</feature>
<keyword evidence="7 8" id="KW-0012">Acyltransferase</keyword>
<evidence type="ECO:0000256" key="3">
    <source>
        <dbReference type="ARBA" id="ARBA00011738"/>
    </source>
</evidence>
<sequence length="172" mass="19800">MTIDTYQFDDLKLLSPEVQKLLPDQYQLRSLGSNDFARGHLDVLSVLTQTGTHTYHDWLDQFQYMQSHADTYFSIVIEDQALDRVVAVGTLFVERKFVHDNGRVGHIEDIAVANDQQGQRLGLRVIQALQYIGRQQGCYKIILDCATKNIPFYEKCGFQQKESQMVMYTSSK</sequence>
<reference evidence="10 11" key="1">
    <citation type="submission" date="2016-07" db="EMBL/GenBank/DDBJ databases">
        <title>Pervasive Adenine N6-methylation of Active Genes in Fungi.</title>
        <authorList>
            <consortium name="DOE Joint Genome Institute"/>
            <person name="Mondo S.J."/>
            <person name="Dannebaum R.O."/>
            <person name="Kuo R.C."/>
            <person name="Labutti K."/>
            <person name="Haridas S."/>
            <person name="Kuo A."/>
            <person name="Salamov A."/>
            <person name="Ahrendt S.R."/>
            <person name="Lipzen A."/>
            <person name="Sullivan W."/>
            <person name="Andreopoulos W.B."/>
            <person name="Clum A."/>
            <person name="Lindquist E."/>
            <person name="Daum C."/>
            <person name="Ramamoorthy G.K."/>
            <person name="Gryganskyi A."/>
            <person name="Culley D."/>
            <person name="Magnuson J.K."/>
            <person name="James T.Y."/>
            <person name="O'Malley M.A."/>
            <person name="Stajich J.E."/>
            <person name="Spatafora J.W."/>
            <person name="Visel A."/>
            <person name="Grigoriev I.V."/>
        </authorList>
    </citation>
    <scope>NUCLEOTIDE SEQUENCE [LARGE SCALE GENOMIC DNA]</scope>
    <source>
        <strain evidence="10 11">NRRL 3301</strain>
    </source>
</reference>
<name>A0A1X2GN39_9FUNG</name>
<comment type="subunit">
    <text evidence="3">Homodimer.</text>
</comment>
<dbReference type="CDD" id="cd04301">
    <property type="entry name" value="NAT_SF"/>
    <property type="match status" value="1"/>
</dbReference>
<dbReference type="GO" id="GO:0006048">
    <property type="term" value="P:UDP-N-acetylglucosamine biosynthetic process"/>
    <property type="evidence" value="ECO:0007669"/>
    <property type="project" value="UniProtKB-UniRule"/>
</dbReference>
<dbReference type="GO" id="GO:0005789">
    <property type="term" value="C:endoplasmic reticulum membrane"/>
    <property type="evidence" value="ECO:0007669"/>
    <property type="project" value="UniProtKB-SubCell"/>
</dbReference>
<dbReference type="AlphaFoldDB" id="A0A1X2GN39"/>
<dbReference type="EMBL" id="MCGT01000009">
    <property type="protein sequence ID" value="ORX56823.1"/>
    <property type="molecule type" value="Genomic_DNA"/>
</dbReference>
<dbReference type="PANTHER" id="PTHR13355:SF11">
    <property type="entry name" value="GLUCOSAMINE 6-PHOSPHATE N-ACETYLTRANSFERASE"/>
    <property type="match status" value="1"/>
</dbReference>
<dbReference type="OrthoDB" id="10039976at2759"/>
<keyword evidence="6" id="KW-0472">Membrane</keyword>
<evidence type="ECO:0000256" key="1">
    <source>
        <dbReference type="ARBA" id="ARBA00004184"/>
    </source>
</evidence>